<dbReference type="EMBL" id="KZ452004">
    <property type="protein sequence ID" value="PKA52450.1"/>
    <property type="molecule type" value="Genomic_DNA"/>
</dbReference>
<dbReference type="GO" id="GO:0004674">
    <property type="term" value="F:protein serine/threonine kinase activity"/>
    <property type="evidence" value="ECO:0007669"/>
    <property type="project" value="UniProtKB-KW"/>
</dbReference>
<keyword evidence="6 12" id="KW-0418">Kinase</keyword>
<feature type="domain" description="Protein kinase" evidence="11">
    <location>
        <begin position="65"/>
        <end position="397"/>
    </location>
</feature>
<feature type="compositionally biased region" description="Low complexity" evidence="10">
    <location>
        <begin position="18"/>
        <end position="35"/>
    </location>
</feature>
<dbReference type="FunFam" id="1.10.510.10:FF:000294">
    <property type="entry name" value="Serine/threonine-protein kinase OXI1"/>
    <property type="match status" value="1"/>
</dbReference>
<dbReference type="PROSITE" id="PS00108">
    <property type="entry name" value="PROTEIN_KINASE_ST"/>
    <property type="match status" value="1"/>
</dbReference>
<dbReference type="PROSITE" id="PS50011">
    <property type="entry name" value="PROTEIN_KINASE_DOM"/>
    <property type="match status" value="1"/>
</dbReference>
<evidence type="ECO:0000256" key="4">
    <source>
        <dbReference type="ARBA" id="ARBA00022679"/>
    </source>
</evidence>
<evidence type="ECO:0000256" key="10">
    <source>
        <dbReference type="SAM" id="MobiDB-lite"/>
    </source>
</evidence>
<keyword evidence="5" id="KW-0547">Nucleotide-binding</keyword>
<protein>
    <recommendedName>
        <fullName evidence="2">non-specific serine/threonine protein kinase</fullName>
        <ecNumber evidence="2">2.7.11.1</ecNumber>
    </recommendedName>
</protein>
<proteinExistence type="inferred from homology"/>
<evidence type="ECO:0000256" key="6">
    <source>
        <dbReference type="ARBA" id="ARBA00022777"/>
    </source>
</evidence>
<evidence type="ECO:0000313" key="13">
    <source>
        <dbReference type="Proteomes" id="UP000236161"/>
    </source>
</evidence>
<dbReference type="OrthoDB" id="432483at2759"/>
<comment type="catalytic activity">
    <reaction evidence="8">
        <text>L-threonyl-[protein] + ATP = O-phospho-L-threonyl-[protein] + ADP + H(+)</text>
        <dbReference type="Rhea" id="RHEA:46608"/>
        <dbReference type="Rhea" id="RHEA-COMP:11060"/>
        <dbReference type="Rhea" id="RHEA-COMP:11605"/>
        <dbReference type="ChEBI" id="CHEBI:15378"/>
        <dbReference type="ChEBI" id="CHEBI:30013"/>
        <dbReference type="ChEBI" id="CHEBI:30616"/>
        <dbReference type="ChEBI" id="CHEBI:61977"/>
        <dbReference type="ChEBI" id="CHEBI:456216"/>
        <dbReference type="EC" id="2.7.11.1"/>
    </reaction>
</comment>
<sequence>MPKYLAGNLKSMSCDSEAVSPDSTASGSSSSSTTVKPPPTPVADLCLEAIRRLSKSKGSISISDIRPVQRLGSGDIGSVYLAEIKGCCAGAGADERVFAAAKVMDKKELEERNKSTRAKTEREILDMLDHPFLPRLYGCAENDKLSCLLTEFCPGGDLHLLRQRQPAKRFDEQAVRFYASELVAALEYLHVLGIIYRDLKPENVLVRSDGHIMLTDFDLSLKSDFGCSPTAQLVAGSHATASPPITICAGRSAVAHCIGPAVSCFQPYRCTSRKKVGRLAGGMDFVAEPVDLRSMSFVGTHEYLAPEIVTGEGHGCAVDWWTLGVFMFELLYGVTPFKGSDEEATMANILARGLEFPKDPEVSGPARDLISGLLGKDPAKRLGAAVGAAAIKRHPFFSGVNWALLRCAVPPHVPPPFSRGVGSGVEQSDGNSSPEGAPVEYY</sequence>
<dbReference type="EC" id="2.7.11.1" evidence="2"/>
<name>A0A2I0AA79_9ASPA</name>
<evidence type="ECO:0000313" key="12">
    <source>
        <dbReference type="EMBL" id="PKA52450.1"/>
    </source>
</evidence>
<feature type="region of interest" description="Disordered" evidence="10">
    <location>
        <begin position="1"/>
        <end position="40"/>
    </location>
</feature>
<dbReference type="Proteomes" id="UP000236161">
    <property type="component" value="Unassembled WGS sequence"/>
</dbReference>
<dbReference type="SUPFAM" id="SSF56112">
    <property type="entry name" value="Protein kinase-like (PK-like)"/>
    <property type="match status" value="1"/>
</dbReference>
<dbReference type="SMART" id="SM00220">
    <property type="entry name" value="S_TKc"/>
    <property type="match status" value="1"/>
</dbReference>
<keyword evidence="3" id="KW-0723">Serine/threonine-protein kinase</keyword>
<dbReference type="CDD" id="cd05574">
    <property type="entry name" value="STKc_phototropin_like"/>
    <property type="match status" value="1"/>
</dbReference>
<dbReference type="InterPro" id="IPR011009">
    <property type="entry name" value="Kinase-like_dom_sf"/>
</dbReference>
<accession>A0A2I0AA79</accession>
<evidence type="ECO:0000256" key="9">
    <source>
        <dbReference type="ARBA" id="ARBA00048679"/>
    </source>
</evidence>
<comment type="catalytic activity">
    <reaction evidence="9">
        <text>L-seryl-[protein] + ATP = O-phospho-L-seryl-[protein] + ADP + H(+)</text>
        <dbReference type="Rhea" id="RHEA:17989"/>
        <dbReference type="Rhea" id="RHEA-COMP:9863"/>
        <dbReference type="Rhea" id="RHEA-COMP:11604"/>
        <dbReference type="ChEBI" id="CHEBI:15378"/>
        <dbReference type="ChEBI" id="CHEBI:29999"/>
        <dbReference type="ChEBI" id="CHEBI:30616"/>
        <dbReference type="ChEBI" id="CHEBI:83421"/>
        <dbReference type="ChEBI" id="CHEBI:456216"/>
        <dbReference type="EC" id="2.7.11.1"/>
    </reaction>
</comment>
<evidence type="ECO:0000256" key="3">
    <source>
        <dbReference type="ARBA" id="ARBA00022527"/>
    </source>
</evidence>
<feature type="region of interest" description="Disordered" evidence="10">
    <location>
        <begin position="418"/>
        <end position="442"/>
    </location>
</feature>
<dbReference type="Pfam" id="PF00069">
    <property type="entry name" value="Pkinase"/>
    <property type="match status" value="2"/>
</dbReference>
<dbReference type="Gene3D" id="3.30.200.20">
    <property type="entry name" value="Phosphorylase Kinase, domain 1"/>
    <property type="match status" value="1"/>
</dbReference>
<keyword evidence="7" id="KW-0067">ATP-binding</keyword>
<keyword evidence="13" id="KW-1185">Reference proteome</keyword>
<evidence type="ECO:0000256" key="2">
    <source>
        <dbReference type="ARBA" id="ARBA00012513"/>
    </source>
</evidence>
<evidence type="ECO:0000256" key="1">
    <source>
        <dbReference type="ARBA" id="ARBA00009903"/>
    </source>
</evidence>
<keyword evidence="4 12" id="KW-0808">Transferase</keyword>
<organism evidence="12 13">
    <name type="scientific">Apostasia shenzhenica</name>
    <dbReference type="NCBI Taxonomy" id="1088818"/>
    <lineage>
        <taxon>Eukaryota</taxon>
        <taxon>Viridiplantae</taxon>
        <taxon>Streptophyta</taxon>
        <taxon>Embryophyta</taxon>
        <taxon>Tracheophyta</taxon>
        <taxon>Spermatophyta</taxon>
        <taxon>Magnoliopsida</taxon>
        <taxon>Liliopsida</taxon>
        <taxon>Asparagales</taxon>
        <taxon>Orchidaceae</taxon>
        <taxon>Apostasioideae</taxon>
        <taxon>Apostasia</taxon>
    </lineage>
</organism>
<evidence type="ECO:0000256" key="7">
    <source>
        <dbReference type="ARBA" id="ARBA00022840"/>
    </source>
</evidence>
<comment type="similarity">
    <text evidence="1">Belongs to the protein kinase superfamily. AGC Ser/Thr protein kinase family.</text>
</comment>
<dbReference type="GO" id="GO:0005524">
    <property type="term" value="F:ATP binding"/>
    <property type="evidence" value="ECO:0007669"/>
    <property type="project" value="UniProtKB-KW"/>
</dbReference>
<dbReference type="FunFam" id="1.10.510.10:FF:000020">
    <property type="entry name" value="serine/threonine-protein kinase D6PK-like"/>
    <property type="match status" value="1"/>
</dbReference>
<dbReference type="InterPro" id="IPR008271">
    <property type="entry name" value="Ser/Thr_kinase_AS"/>
</dbReference>
<dbReference type="InterPro" id="IPR000719">
    <property type="entry name" value="Prot_kinase_dom"/>
</dbReference>
<dbReference type="Gene3D" id="1.10.510.10">
    <property type="entry name" value="Transferase(Phosphotransferase) domain 1"/>
    <property type="match status" value="2"/>
</dbReference>
<feature type="compositionally biased region" description="Polar residues" evidence="10">
    <location>
        <begin position="425"/>
        <end position="434"/>
    </location>
</feature>
<dbReference type="AlphaFoldDB" id="A0A2I0AA79"/>
<evidence type="ECO:0000256" key="5">
    <source>
        <dbReference type="ARBA" id="ARBA00022741"/>
    </source>
</evidence>
<dbReference type="GO" id="GO:0106310">
    <property type="term" value="F:protein serine kinase activity"/>
    <property type="evidence" value="ECO:0007669"/>
    <property type="project" value="RHEA"/>
</dbReference>
<evidence type="ECO:0000256" key="8">
    <source>
        <dbReference type="ARBA" id="ARBA00047899"/>
    </source>
</evidence>
<reference evidence="12 13" key="1">
    <citation type="journal article" date="2017" name="Nature">
        <title>The Apostasia genome and the evolution of orchids.</title>
        <authorList>
            <person name="Zhang G.Q."/>
            <person name="Liu K.W."/>
            <person name="Li Z."/>
            <person name="Lohaus R."/>
            <person name="Hsiao Y.Y."/>
            <person name="Niu S.C."/>
            <person name="Wang J.Y."/>
            <person name="Lin Y.C."/>
            <person name="Xu Q."/>
            <person name="Chen L.J."/>
            <person name="Yoshida K."/>
            <person name="Fujiwara S."/>
            <person name="Wang Z.W."/>
            <person name="Zhang Y.Q."/>
            <person name="Mitsuda N."/>
            <person name="Wang M."/>
            <person name="Liu G.H."/>
            <person name="Pecoraro L."/>
            <person name="Huang H.X."/>
            <person name="Xiao X.J."/>
            <person name="Lin M."/>
            <person name="Wu X.Y."/>
            <person name="Wu W.L."/>
            <person name="Chen Y.Y."/>
            <person name="Chang S.B."/>
            <person name="Sakamoto S."/>
            <person name="Ohme-Takagi M."/>
            <person name="Yagi M."/>
            <person name="Zeng S.J."/>
            <person name="Shen C.Y."/>
            <person name="Yeh C.M."/>
            <person name="Luo Y.B."/>
            <person name="Tsai W.C."/>
            <person name="Van de Peer Y."/>
            <person name="Liu Z.J."/>
        </authorList>
    </citation>
    <scope>NUCLEOTIDE SEQUENCE [LARGE SCALE GENOMIC DNA]</scope>
    <source>
        <strain evidence="13">cv. Shenzhen</strain>
        <tissue evidence="12">Stem</tissue>
    </source>
</reference>
<dbReference type="PANTHER" id="PTHR45637">
    <property type="entry name" value="FLIPPASE KINASE 1-RELATED"/>
    <property type="match status" value="1"/>
</dbReference>
<evidence type="ECO:0000259" key="11">
    <source>
        <dbReference type="PROSITE" id="PS50011"/>
    </source>
</evidence>
<gene>
    <name evidence="12" type="ORF">AXF42_Ash020411</name>
</gene>